<sequence>MSLCYIADDDAAERDAYLQALKDEGMMRQEGDGASLQCGEGKEDWVSGSMWTRSGLPSAMVPWTDGKSWTGCLLRESKSSRRHGCH</sequence>
<evidence type="ECO:0000313" key="1">
    <source>
        <dbReference type="EMBL" id="TRM58595.1"/>
    </source>
</evidence>
<gene>
    <name evidence="1" type="ORF">BD626DRAFT_181071</name>
</gene>
<organism evidence="1 2">
    <name type="scientific">Schizophyllum amplum</name>
    <dbReference type="NCBI Taxonomy" id="97359"/>
    <lineage>
        <taxon>Eukaryota</taxon>
        <taxon>Fungi</taxon>
        <taxon>Dikarya</taxon>
        <taxon>Basidiomycota</taxon>
        <taxon>Agaricomycotina</taxon>
        <taxon>Agaricomycetes</taxon>
        <taxon>Agaricomycetidae</taxon>
        <taxon>Agaricales</taxon>
        <taxon>Schizophyllaceae</taxon>
        <taxon>Schizophyllum</taxon>
    </lineage>
</organism>
<accession>A0A550C1C0</accession>
<protein>
    <submittedName>
        <fullName evidence="1">Uncharacterized protein</fullName>
    </submittedName>
</protein>
<dbReference type="Proteomes" id="UP000320762">
    <property type="component" value="Unassembled WGS sequence"/>
</dbReference>
<dbReference type="AlphaFoldDB" id="A0A550C1C0"/>
<reference evidence="1 2" key="1">
    <citation type="journal article" date="2019" name="New Phytol.">
        <title>Comparative genomics reveals unique wood-decay strategies and fruiting body development in the Schizophyllaceae.</title>
        <authorList>
            <person name="Almasi E."/>
            <person name="Sahu N."/>
            <person name="Krizsan K."/>
            <person name="Balint B."/>
            <person name="Kovacs G.M."/>
            <person name="Kiss B."/>
            <person name="Cseklye J."/>
            <person name="Drula E."/>
            <person name="Henrissat B."/>
            <person name="Nagy I."/>
            <person name="Chovatia M."/>
            <person name="Adam C."/>
            <person name="LaButti K."/>
            <person name="Lipzen A."/>
            <person name="Riley R."/>
            <person name="Grigoriev I.V."/>
            <person name="Nagy L.G."/>
        </authorList>
    </citation>
    <scope>NUCLEOTIDE SEQUENCE [LARGE SCALE GENOMIC DNA]</scope>
    <source>
        <strain evidence="1 2">NL-1724</strain>
    </source>
</reference>
<comment type="caution">
    <text evidence="1">The sequence shown here is derived from an EMBL/GenBank/DDBJ whole genome shotgun (WGS) entry which is preliminary data.</text>
</comment>
<dbReference type="OrthoDB" id="514292at2759"/>
<evidence type="ECO:0000313" key="2">
    <source>
        <dbReference type="Proteomes" id="UP000320762"/>
    </source>
</evidence>
<name>A0A550C1C0_9AGAR</name>
<keyword evidence="2" id="KW-1185">Reference proteome</keyword>
<proteinExistence type="predicted"/>
<dbReference type="EMBL" id="VDMD01000034">
    <property type="protein sequence ID" value="TRM58595.1"/>
    <property type="molecule type" value="Genomic_DNA"/>
</dbReference>